<dbReference type="InterPro" id="IPR036812">
    <property type="entry name" value="NAD(P)_OxRdtase_dom_sf"/>
</dbReference>
<protein>
    <submittedName>
        <fullName evidence="2">Aldo/keto reductase</fullName>
    </submittedName>
</protein>
<dbReference type="EMBL" id="KF900660">
    <property type="protein sequence ID" value="AIF02748.1"/>
    <property type="molecule type" value="Genomic_DNA"/>
</dbReference>
<dbReference type="AlphaFoldDB" id="A0A075GLW9"/>
<name>A0A075GLW9_9ARCH</name>
<evidence type="ECO:0000313" key="2">
    <source>
        <dbReference type="EMBL" id="AIF02748.1"/>
    </source>
</evidence>
<dbReference type="Gene3D" id="3.20.20.100">
    <property type="entry name" value="NADP-dependent oxidoreductase domain"/>
    <property type="match status" value="1"/>
</dbReference>
<reference evidence="2" key="1">
    <citation type="journal article" date="2014" name="Genome Biol. Evol.">
        <title>Pangenome evidence for extensive interdomain horizontal transfer affecting lineage core and shell genes in uncultured planktonic thaumarchaeota and euryarchaeota.</title>
        <authorList>
            <person name="Deschamps P."/>
            <person name="Zivanovic Y."/>
            <person name="Moreira D."/>
            <person name="Rodriguez-Valera F."/>
            <person name="Lopez-Garcia P."/>
        </authorList>
    </citation>
    <scope>NUCLEOTIDE SEQUENCE</scope>
</reference>
<evidence type="ECO:0000259" key="1">
    <source>
        <dbReference type="Pfam" id="PF00248"/>
    </source>
</evidence>
<dbReference type="Pfam" id="PF00248">
    <property type="entry name" value="Aldo_ket_red"/>
    <property type="match status" value="1"/>
</dbReference>
<dbReference type="SUPFAM" id="SSF51430">
    <property type="entry name" value="NAD(P)-linked oxidoreductase"/>
    <property type="match status" value="1"/>
</dbReference>
<accession>A0A075GLW9</accession>
<dbReference type="InterPro" id="IPR053135">
    <property type="entry name" value="AKR2_Oxidoreductase"/>
</dbReference>
<organism evidence="2">
    <name type="scientific">uncultured marine thaumarchaeote KM3_15_A07</name>
    <dbReference type="NCBI Taxonomy" id="1456025"/>
    <lineage>
        <taxon>Archaea</taxon>
        <taxon>Nitrososphaerota</taxon>
        <taxon>environmental samples</taxon>
    </lineage>
</organism>
<proteinExistence type="predicted"/>
<dbReference type="CDD" id="cd19099">
    <property type="entry name" value="AKR_unchar"/>
    <property type="match status" value="1"/>
</dbReference>
<dbReference type="PANTHER" id="PTHR43312:SF1">
    <property type="entry name" value="NADP-DEPENDENT OXIDOREDUCTASE DOMAIN-CONTAINING PROTEIN"/>
    <property type="match status" value="1"/>
</dbReference>
<dbReference type="PANTHER" id="PTHR43312">
    <property type="entry name" value="D-THREO-ALDOSE 1-DEHYDROGENASE"/>
    <property type="match status" value="1"/>
</dbReference>
<feature type="domain" description="NADP-dependent oxidoreductase" evidence="1">
    <location>
        <begin position="38"/>
        <end position="302"/>
    </location>
</feature>
<dbReference type="InterPro" id="IPR023210">
    <property type="entry name" value="NADP_OxRdtase_dom"/>
</dbReference>
<sequence>MITGYATPEGTKKFAERQAEISQQNYKNVHNLTLSNVGIGTYLGNPDDETDKLVEAAIKKSILGGINVIDSAINYRAQKAERSVGNAVLQLINDNEISREEIFVSTKNGYVTNDGDIKEDLMQYVIREYGKTEIVKEGDISPGYHCMTLPYLNDQLERSLKNIGLECIDLMYLHNSVEGQIHLPREQFLKNLKEVFDFYEKKRKEGKIRFYGMATWECFRTTPENPLFLQLAEVMDLAIQAGGNEHGFRFIQLPFNLMLDQAYITKNHNIDGKTVSVLEAAQKFNLGVFTSVPLMQGKLLTTNIIPEFGNSNASVRLLQFVRSTPGITAPLIGHKSESHVKENMDIMKIPPLSELEFNDLVKKMINRN</sequence>